<dbReference type="InterPro" id="IPR035093">
    <property type="entry name" value="RelE/ParE_toxin_dom_sf"/>
</dbReference>
<dbReference type="OrthoDB" id="1031021at2"/>
<accession>A0A553E416</accession>
<keyword evidence="3" id="KW-1185">Reference proteome</keyword>
<dbReference type="InterPro" id="IPR007712">
    <property type="entry name" value="RelE/ParE_toxin"/>
</dbReference>
<keyword evidence="1" id="KW-1277">Toxin-antitoxin system</keyword>
<sequence>MVKEVVWSEIAELQIKLISELYELQSSKLKAKNLIKEIVTSSMVLKKFPELGTKQEVYPARNYYYRYILTGHYKLIYFISNQSIVIATVFDTRQNPEKLNIFLNENF</sequence>
<name>A0A553E416_9FLAO</name>
<comment type="caution">
    <text evidence="2">The sequence shown here is derived from an EMBL/GenBank/DDBJ whole genome shotgun (WGS) entry which is preliminary data.</text>
</comment>
<dbReference type="RefSeq" id="WP_144256321.1">
    <property type="nucleotide sequence ID" value="NZ_VJZT01000007.1"/>
</dbReference>
<dbReference type="Pfam" id="PF05016">
    <property type="entry name" value="ParE_toxin"/>
    <property type="match status" value="1"/>
</dbReference>
<dbReference type="Proteomes" id="UP000316371">
    <property type="component" value="Unassembled WGS sequence"/>
</dbReference>
<organism evidence="2 3">
    <name type="scientific">Flavobacterium restrictum</name>
    <dbReference type="NCBI Taxonomy" id="2594428"/>
    <lineage>
        <taxon>Bacteria</taxon>
        <taxon>Pseudomonadati</taxon>
        <taxon>Bacteroidota</taxon>
        <taxon>Flavobacteriia</taxon>
        <taxon>Flavobacteriales</taxon>
        <taxon>Flavobacteriaceae</taxon>
        <taxon>Flavobacterium</taxon>
    </lineage>
</organism>
<protein>
    <submittedName>
        <fullName evidence="2">Type II toxin-antitoxin system RelE/ParE family toxin</fullName>
    </submittedName>
</protein>
<dbReference type="AlphaFoldDB" id="A0A553E416"/>
<evidence type="ECO:0000256" key="1">
    <source>
        <dbReference type="ARBA" id="ARBA00022649"/>
    </source>
</evidence>
<evidence type="ECO:0000313" key="2">
    <source>
        <dbReference type="EMBL" id="TRX39745.1"/>
    </source>
</evidence>
<gene>
    <name evidence="2" type="ORF">FNW21_08555</name>
</gene>
<evidence type="ECO:0000313" key="3">
    <source>
        <dbReference type="Proteomes" id="UP000316371"/>
    </source>
</evidence>
<reference evidence="2 3" key="1">
    <citation type="submission" date="2019-07" db="EMBL/GenBank/DDBJ databases">
        <title>Novel species of Flavobacterium.</title>
        <authorList>
            <person name="Liu Q."/>
            <person name="Xin Y.-H."/>
        </authorList>
    </citation>
    <scope>NUCLEOTIDE SEQUENCE [LARGE SCALE GENOMIC DNA]</scope>
    <source>
        <strain evidence="2 3">LB1R34</strain>
    </source>
</reference>
<dbReference type="EMBL" id="VJZT01000007">
    <property type="protein sequence ID" value="TRX39745.1"/>
    <property type="molecule type" value="Genomic_DNA"/>
</dbReference>
<dbReference type="Gene3D" id="3.30.2310.20">
    <property type="entry name" value="RelE-like"/>
    <property type="match status" value="1"/>
</dbReference>
<proteinExistence type="predicted"/>